<evidence type="ECO:0000313" key="3">
    <source>
        <dbReference type="Proteomes" id="UP000078162"/>
    </source>
</evidence>
<dbReference type="Proteomes" id="UP000078162">
    <property type="component" value="Chromosome"/>
</dbReference>
<dbReference type="EMBL" id="CP014639">
    <property type="protein sequence ID" value="ANH78850.1"/>
    <property type="molecule type" value="Genomic_DNA"/>
</dbReference>
<protein>
    <recommendedName>
        <fullName evidence="4">Lipoprotein</fullName>
    </recommendedName>
</protein>
<feature type="chain" id="PRO_5008389513" description="Lipoprotein" evidence="1">
    <location>
        <begin position="23"/>
        <end position="196"/>
    </location>
</feature>
<accession>A0A1A9HV24</accession>
<dbReference type="PATRIC" id="fig|1806891.3.peg.672"/>
<feature type="signal peptide" evidence="1">
    <location>
        <begin position="1"/>
        <end position="22"/>
    </location>
</feature>
<dbReference type="OrthoDB" id="17947at2"/>
<dbReference type="RefSeq" id="WP_082905011.1">
    <property type="nucleotide sequence ID" value="NZ_CP014639.1"/>
</dbReference>
<gene>
    <name evidence="2" type="ORF">Cs308_0680</name>
</gene>
<reference evidence="3" key="1">
    <citation type="submission" date="2016-03" db="EMBL/GenBank/DDBJ databases">
        <title>Culture-independent genomics supports pathogen discovery for uncultivable bacteria within the genus Chlamydia.</title>
        <authorList>
            <person name="Taylor-Brown A."/>
            <person name="Bachmann N.L."/>
            <person name="Borel N."/>
            <person name="Polkinghorne A."/>
        </authorList>
    </citation>
    <scope>NUCLEOTIDE SEQUENCE [LARGE SCALE GENOMIC DNA]</scope>
    <source>
        <strain evidence="3">2742-308</strain>
    </source>
</reference>
<evidence type="ECO:0000313" key="2">
    <source>
        <dbReference type="EMBL" id="ANH78850.1"/>
    </source>
</evidence>
<proteinExistence type="predicted"/>
<evidence type="ECO:0000256" key="1">
    <source>
        <dbReference type="SAM" id="SignalP"/>
    </source>
</evidence>
<organism evidence="2 3">
    <name type="scientific">Candidatus Chlamydia sanziniae</name>
    <dbReference type="NCBI Taxonomy" id="1806891"/>
    <lineage>
        <taxon>Bacteria</taxon>
        <taxon>Pseudomonadati</taxon>
        <taxon>Chlamydiota</taxon>
        <taxon>Chlamydiia</taxon>
        <taxon>Chlamydiales</taxon>
        <taxon>Chlamydiaceae</taxon>
        <taxon>Chlamydia/Chlamydophila group</taxon>
        <taxon>Chlamydia</taxon>
    </lineage>
</organism>
<name>A0A1A9HV24_9CHLA</name>
<keyword evidence="1" id="KW-0732">Signal</keyword>
<sequence>MFRKFFIYNVICVCLLSLGCHVYGDSSLKDPNKKLIVACENTLQKEEEENHQFDILFQVLLEESAKMYEQLEAACKEDEIEDIIQAIEILKASSSGKRLMEVVRDIQACSDCSACDTMSEECLSSAGILQQLAEITETLQNYSVSTSSDYLDRNLDIREKELEFKRELLAWEKEKAKQDLAWKRESYVRDALLLKK</sequence>
<dbReference type="KEGG" id="csaz:Cs308_0680"/>
<dbReference type="AlphaFoldDB" id="A0A1A9HV24"/>
<keyword evidence="3" id="KW-1185">Reference proteome</keyword>
<evidence type="ECO:0008006" key="4">
    <source>
        <dbReference type="Google" id="ProtNLM"/>
    </source>
</evidence>
<dbReference type="PROSITE" id="PS51257">
    <property type="entry name" value="PROKAR_LIPOPROTEIN"/>
    <property type="match status" value="1"/>
</dbReference>